<keyword evidence="3" id="KW-1185">Reference proteome</keyword>
<name>A0ABD4T6D9_9CYAN</name>
<dbReference type="SUPFAM" id="SSF54427">
    <property type="entry name" value="NTF2-like"/>
    <property type="match status" value="1"/>
</dbReference>
<evidence type="ECO:0000313" key="2">
    <source>
        <dbReference type="EMBL" id="MCM1984336.1"/>
    </source>
</evidence>
<organism evidence="2 3">
    <name type="scientific">Lyngbya confervoides BDU141951</name>
    <dbReference type="NCBI Taxonomy" id="1574623"/>
    <lineage>
        <taxon>Bacteria</taxon>
        <taxon>Bacillati</taxon>
        <taxon>Cyanobacteriota</taxon>
        <taxon>Cyanophyceae</taxon>
        <taxon>Oscillatoriophycideae</taxon>
        <taxon>Oscillatoriales</taxon>
        <taxon>Microcoleaceae</taxon>
        <taxon>Lyngbya</taxon>
    </lineage>
</organism>
<protein>
    <submittedName>
        <fullName evidence="2">Ketosteroid isomerase family protein</fullName>
    </submittedName>
</protein>
<dbReference type="Pfam" id="PF02136">
    <property type="entry name" value="NTF2"/>
    <property type="match status" value="1"/>
</dbReference>
<dbReference type="AlphaFoldDB" id="A0ABD4T6D9"/>
<dbReference type="RefSeq" id="WP_201277145.1">
    <property type="nucleotide sequence ID" value="NZ_JTHE03000091.1"/>
</dbReference>
<dbReference type="GO" id="GO:0016853">
    <property type="term" value="F:isomerase activity"/>
    <property type="evidence" value="ECO:0007669"/>
    <property type="project" value="UniProtKB-KW"/>
</dbReference>
<comment type="caution">
    <text evidence="2">The sequence shown here is derived from an EMBL/GenBank/DDBJ whole genome shotgun (WGS) entry which is preliminary data.</text>
</comment>
<evidence type="ECO:0000259" key="1">
    <source>
        <dbReference type="Pfam" id="PF02136"/>
    </source>
</evidence>
<proteinExistence type="predicted"/>
<dbReference type="InterPro" id="IPR032710">
    <property type="entry name" value="NTF2-like_dom_sf"/>
</dbReference>
<dbReference type="Gene3D" id="3.10.450.50">
    <property type="match status" value="1"/>
</dbReference>
<reference evidence="2 3" key="1">
    <citation type="journal article" date="2015" name="Genome Announc.">
        <title>Draft Genome Sequence of Filamentous Marine Cyanobacterium Lyngbya confervoides Strain BDU141951.</title>
        <authorList>
            <person name="Chandrababunaidu M.M."/>
            <person name="Sen D."/>
            <person name="Tripathy S."/>
        </authorList>
    </citation>
    <scope>NUCLEOTIDE SEQUENCE [LARGE SCALE GENOMIC DNA]</scope>
    <source>
        <strain evidence="2 3">BDU141951</strain>
    </source>
</reference>
<accession>A0ABD4T6D9</accession>
<dbReference type="Proteomes" id="UP000031561">
    <property type="component" value="Unassembled WGS sequence"/>
</dbReference>
<gene>
    <name evidence="2" type="ORF">QQ91_0016050</name>
</gene>
<feature type="domain" description="Nuclear transport factor 2" evidence="1">
    <location>
        <begin position="13"/>
        <end position="107"/>
    </location>
</feature>
<dbReference type="InterPro" id="IPR002075">
    <property type="entry name" value="NTF2_dom"/>
</dbReference>
<dbReference type="EMBL" id="JTHE03000091">
    <property type="protein sequence ID" value="MCM1984336.1"/>
    <property type="molecule type" value="Genomic_DNA"/>
</dbReference>
<sequence length="128" mass="13976">MTTAAIHPDLAIATVHQYFSTLNQGAFAQTAALFAQDGVLYPPFEEGVQGPEAIAAYLSQEAQGIQIEPLEIDPIPDCPYAFQVKGRVKLSWCQVKAAWKFVLSPDSAIASVQIKLLASLQDLLQFRQ</sequence>
<evidence type="ECO:0000313" key="3">
    <source>
        <dbReference type="Proteomes" id="UP000031561"/>
    </source>
</evidence>
<keyword evidence="2" id="KW-0413">Isomerase</keyword>